<evidence type="ECO:0000256" key="3">
    <source>
        <dbReference type="ARBA" id="ARBA00022793"/>
    </source>
</evidence>
<dbReference type="Pfam" id="PF00282">
    <property type="entry name" value="Pyridoxal_deC"/>
    <property type="match status" value="1"/>
</dbReference>
<dbReference type="Proteomes" id="UP001302349">
    <property type="component" value="Chromosome"/>
</dbReference>
<evidence type="ECO:0000256" key="6">
    <source>
        <dbReference type="RuleBase" id="RU000382"/>
    </source>
</evidence>
<accession>A0ABZ0IL01</accession>
<organism evidence="7 8">
    <name type="scientific">Imperialibacter roseus</name>
    <dbReference type="NCBI Taxonomy" id="1324217"/>
    <lineage>
        <taxon>Bacteria</taxon>
        <taxon>Pseudomonadati</taxon>
        <taxon>Bacteroidota</taxon>
        <taxon>Cytophagia</taxon>
        <taxon>Cytophagales</taxon>
        <taxon>Flammeovirgaceae</taxon>
        <taxon>Imperialibacter</taxon>
    </lineage>
</organism>
<evidence type="ECO:0000313" key="7">
    <source>
        <dbReference type="EMBL" id="WOK04446.1"/>
    </source>
</evidence>
<dbReference type="EMBL" id="CP136051">
    <property type="protein sequence ID" value="WOK04446.1"/>
    <property type="molecule type" value="Genomic_DNA"/>
</dbReference>
<evidence type="ECO:0000256" key="2">
    <source>
        <dbReference type="ARBA" id="ARBA00009533"/>
    </source>
</evidence>
<evidence type="ECO:0000256" key="4">
    <source>
        <dbReference type="ARBA" id="ARBA00022898"/>
    </source>
</evidence>
<keyword evidence="8" id="KW-1185">Reference proteome</keyword>
<name>A0ABZ0IL01_9BACT</name>
<keyword evidence="3" id="KW-0210">Decarboxylase</keyword>
<dbReference type="InterPro" id="IPR002129">
    <property type="entry name" value="PyrdxlP-dep_de-COase"/>
</dbReference>
<gene>
    <name evidence="7" type="ORF">RT717_15300</name>
</gene>
<reference evidence="7 8" key="1">
    <citation type="journal article" date="2023" name="Microbiol. Resour. Announc.">
        <title>Complete Genome Sequence of Imperialibacter roseus strain P4T.</title>
        <authorList>
            <person name="Tizabi D.R."/>
            <person name="Bachvaroff T."/>
            <person name="Hill R.T."/>
        </authorList>
    </citation>
    <scope>NUCLEOTIDE SEQUENCE [LARGE SCALE GENOMIC DNA]</scope>
    <source>
        <strain evidence="7 8">P4T</strain>
    </source>
</reference>
<dbReference type="SUPFAM" id="SSF53383">
    <property type="entry name" value="PLP-dependent transferases"/>
    <property type="match status" value="1"/>
</dbReference>
<dbReference type="PANTHER" id="PTHR11999:SF70">
    <property type="entry name" value="MIP05841P"/>
    <property type="match status" value="1"/>
</dbReference>
<keyword evidence="4 6" id="KW-0663">Pyridoxal phosphate</keyword>
<comment type="cofactor">
    <cofactor evidence="1 6">
        <name>pyridoxal 5'-phosphate</name>
        <dbReference type="ChEBI" id="CHEBI:597326"/>
    </cofactor>
</comment>
<dbReference type="InterPro" id="IPR015422">
    <property type="entry name" value="PyrdxlP-dep_Trfase_small"/>
</dbReference>
<evidence type="ECO:0000313" key="8">
    <source>
        <dbReference type="Proteomes" id="UP001302349"/>
    </source>
</evidence>
<dbReference type="PANTHER" id="PTHR11999">
    <property type="entry name" value="GROUP II PYRIDOXAL-5-PHOSPHATE DECARBOXYLASE"/>
    <property type="match status" value="1"/>
</dbReference>
<dbReference type="InterPro" id="IPR015424">
    <property type="entry name" value="PyrdxlP-dep_Trfase"/>
</dbReference>
<dbReference type="InterPro" id="IPR015421">
    <property type="entry name" value="PyrdxlP-dep_Trfase_major"/>
</dbReference>
<proteinExistence type="inferred from homology"/>
<dbReference type="Gene3D" id="3.90.1150.10">
    <property type="entry name" value="Aspartate Aminotransferase, domain 1"/>
    <property type="match status" value="1"/>
</dbReference>
<evidence type="ECO:0000256" key="1">
    <source>
        <dbReference type="ARBA" id="ARBA00001933"/>
    </source>
</evidence>
<dbReference type="InterPro" id="IPR010977">
    <property type="entry name" value="Aromatic_deC"/>
</dbReference>
<sequence length="464" mass="51104">MNKQLQYDLNNTRQLLTQALEEGLSYLQNINAAPTSAAKATTDFAPLPTDGAGGSDALSEFRKRFKDLMVASAGPRYWGFVTGGTTPAAIMGDMLATIFDQNTQTVKGHGDLSGIIEFETIDMLKELFSLPDDFLGGFVTGATMSNFTCLGVARQWVGKQKGVDIAKKGVPSIFPILSAVPHSSSIKALSMLGLGSSNIQIVKTIDPTREAIDIAALEEKIQLLNGEPFILISSGGTVNTVDYDDAQAIAGLKEKYNFWWHVDAAFGGFAAISPAYAHLLAGWGKADSITVDGHKWLNVPYESAFFFVKEKHKLLQVETYQNSNAPYLGDPLENFSFLNFLPENSRRFKALPAWFTLKAYGKEGYREIVERNISQAMQLGEFISQSDYFELLAPVRLNTVCFTLKNSDSIAVQTFLDRINDSGKVFMTPTFFNGRKGIRAALVNWRTTEEDVKIVQKEMMKAVS</sequence>
<protein>
    <submittedName>
        <fullName evidence="7">Pyridoxal-dependent decarboxylase</fullName>
    </submittedName>
</protein>
<evidence type="ECO:0000256" key="5">
    <source>
        <dbReference type="ARBA" id="ARBA00023239"/>
    </source>
</evidence>
<keyword evidence="5 6" id="KW-0456">Lyase</keyword>
<dbReference type="RefSeq" id="WP_317487256.1">
    <property type="nucleotide sequence ID" value="NZ_CP136051.1"/>
</dbReference>
<dbReference type="Gene3D" id="3.40.640.10">
    <property type="entry name" value="Type I PLP-dependent aspartate aminotransferase-like (Major domain)"/>
    <property type="match status" value="1"/>
</dbReference>
<comment type="similarity">
    <text evidence="2 6">Belongs to the group II decarboxylase family.</text>
</comment>
<dbReference type="PRINTS" id="PR00800">
    <property type="entry name" value="YHDCRBOXLASE"/>
</dbReference>